<proteinExistence type="predicted"/>
<gene>
    <name evidence="1" type="ORF">D5086_011692</name>
</gene>
<sequence length="180" mass="20064">MAGGHGEGINYKGLTMHKPKRWHVVTGKGLCAVMWFWVLYRAKQDGPVVLDYAVFFRAGDIRGKAMVTMATRVDTRHGHLFVYHAVSVHPSMSSVPGKVSFAFPTVLYVANHGKTPALCSNPSQYQNFELFSNVSNEDMGYPFIACSQISNFLSSCIVEYLYSRSSIEFMNFDHVGKVPA</sequence>
<organism evidence="1 2">
    <name type="scientific">Populus alba</name>
    <name type="common">White poplar</name>
    <dbReference type="NCBI Taxonomy" id="43335"/>
    <lineage>
        <taxon>Eukaryota</taxon>
        <taxon>Viridiplantae</taxon>
        <taxon>Streptophyta</taxon>
        <taxon>Embryophyta</taxon>
        <taxon>Tracheophyta</taxon>
        <taxon>Spermatophyta</taxon>
        <taxon>Magnoliopsida</taxon>
        <taxon>eudicotyledons</taxon>
        <taxon>Gunneridae</taxon>
        <taxon>Pentapetalae</taxon>
        <taxon>rosids</taxon>
        <taxon>fabids</taxon>
        <taxon>Malpighiales</taxon>
        <taxon>Salicaceae</taxon>
        <taxon>Saliceae</taxon>
        <taxon>Populus</taxon>
    </lineage>
</organism>
<reference evidence="1 2" key="1">
    <citation type="journal article" date="2024" name="Plant Biotechnol. J.">
        <title>Genome and CRISPR/Cas9 system of a widespread forest tree (Populus alba) in the world.</title>
        <authorList>
            <person name="Liu Y.J."/>
            <person name="Jiang P.F."/>
            <person name="Han X.M."/>
            <person name="Li X.Y."/>
            <person name="Wang H.M."/>
            <person name="Wang Y.J."/>
            <person name="Wang X.X."/>
            <person name="Zeng Q.Y."/>
        </authorList>
    </citation>
    <scope>NUCLEOTIDE SEQUENCE [LARGE SCALE GENOMIC DNA]</scope>
    <source>
        <strain evidence="2">cv. PAL-ZL1</strain>
    </source>
</reference>
<accession>A0ACC4CFG7</accession>
<dbReference type="Proteomes" id="UP000309997">
    <property type="component" value="Unassembled WGS sequence"/>
</dbReference>
<protein>
    <submittedName>
        <fullName evidence="1">Uncharacterized protein</fullName>
    </submittedName>
</protein>
<keyword evidence="2" id="KW-1185">Reference proteome</keyword>
<comment type="caution">
    <text evidence="1">The sequence shown here is derived from an EMBL/GenBank/DDBJ whole genome shotgun (WGS) entry which is preliminary data.</text>
</comment>
<evidence type="ECO:0000313" key="1">
    <source>
        <dbReference type="EMBL" id="KAL3593052.1"/>
    </source>
</evidence>
<evidence type="ECO:0000313" key="2">
    <source>
        <dbReference type="Proteomes" id="UP000309997"/>
    </source>
</evidence>
<dbReference type="EMBL" id="RCHU02000005">
    <property type="protein sequence ID" value="KAL3593052.1"/>
    <property type="molecule type" value="Genomic_DNA"/>
</dbReference>
<name>A0ACC4CFG7_POPAL</name>